<dbReference type="GeneID" id="5890108"/>
<feature type="non-terminal residue" evidence="2">
    <location>
        <position position="224"/>
    </location>
</feature>
<feature type="signal peptide" evidence="1">
    <location>
        <begin position="1"/>
        <end position="29"/>
    </location>
</feature>
<protein>
    <submittedName>
        <fullName evidence="2">Uncharacterized protein</fullName>
    </submittedName>
</protein>
<proteinExistence type="predicted"/>
<dbReference type="RefSeq" id="XP_001744968.1">
    <property type="nucleotide sequence ID" value="XM_001744916.1"/>
</dbReference>
<gene>
    <name evidence="2" type="ORF">MONBRDRAFT_36768</name>
</gene>
<dbReference type="InParanoid" id="A9UXE3"/>
<evidence type="ECO:0000256" key="1">
    <source>
        <dbReference type="SAM" id="SignalP"/>
    </source>
</evidence>
<evidence type="ECO:0000313" key="2">
    <source>
        <dbReference type="EMBL" id="EDQ90201.1"/>
    </source>
</evidence>
<keyword evidence="3" id="KW-1185">Reference proteome</keyword>
<feature type="chain" id="PRO_5002744823" evidence="1">
    <location>
        <begin position="30"/>
        <end position="224"/>
    </location>
</feature>
<accession>A9UXE3</accession>
<reference evidence="2 3" key="1">
    <citation type="journal article" date="2008" name="Nature">
        <title>The genome of the choanoflagellate Monosiga brevicollis and the origin of metazoans.</title>
        <authorList>
            <consortium name="JGI Sequencing"/>
            <person name="King N."/>
            <person name="Westbrook M.J."/>
            <person name="Young S.L."/>
            <person name="Kuo A."/>
            <person name="Abedin M."/>
            <person name="Chapman J."/>
            <person name="Fairclough S."/>
            <person name="Hellsten U."/>
            <person name="Isogai Y."/>
            <person name="Letunic I."/>
            <person name="Marr M."/>
            <person name="Pincus D."/>
            <person name="Putnam N."/>
            <person name="Rokas A."/>
            <person name="Wright K.J."/>
            <person name="Zuzow R."/>
            <person name="Dirks W."/>
            <person name="Good M."/>
            <person name="Goodstein D."/>
            <person name="Lemons D."/>
            <person name="Li W."/>
            <person name="Lyons J.B."/>
            <person name="Morris A."/>
            <person name="Nichols S."/>
            <person name="Richter D.J."/>
            <person name="Salamov A."/>
            <person name="Bork P."/>
            <person name="Lim W.A."/>
            <person name="Manning G."/>
            <person name="Miller W.T."/>
            <person name="McGinnis W."/>
            <person name="Shapiro H."/>
            <person name="Tjian R."/>
            <person name="Grigoriev I.V."/>
            <person name="Rokhsar D."/>
        </authorList>
    </citation>
    <scope>NUCLEOTIDE SEQUENCE [LARGE SCALE GENOMIC DNA]</scope>
    <source>
        <strain evidence="3">MX1 / ATCC 50154</strain>
    </source>
</reference>
<sequence>MLQLVGVSEHQRWCGLLLTLLLTTHVAESAQVVYMGGFCDDADAGLDDALLVFDSTTTCYNVMNKHYTFSCLADGTPQAQAWTTSDCTTPTTITNFTSGCLEDAHIFCAEDTQQPSHTTAIMSAYRSENCMSEPISNLAIRDTCPNAVAPSFALSPGRNSSNICDDDDGCVEFFASNLGFIRITATCYTDDTILVEFFRDTCDESYFRATVSPGACFDVGTNYT</sequence>
<dbReference type="EMBL" id="CH991548">
    <property type="protein sequence ID" value="EDQ90201.1"/>
    <property type="molecule type" value="Genomic_DNA"/>
</dbReference>
<keyword evidence="1" id="KW-0732">Signal</keyword>
<evidence type="ECO:0000313" key="3">
    <source>
        <dbReference type="Proteomes" id="UP000001357"/>
    </source>
</evidence>
<organism evidence="2 3">
    <name type="scientific">Monosiga brevicollis</name>
    <name type="common">Choanoflagellate</name>
    <dbReference type="NCBI Taxonomy" id="81824"/>
    <lineage>
        <taxon>Eukaryota</taxon>
        <taxon>Choanoflagellata</taxon>
        <taxon>Craspedida</taxon>
        <taxon>Salpingoecidae</taxon>
        <taxon>Monosiga</taxon>
    </lineage>
</organism>
<dbReference type="KEGG" id="mbr:MONBRDRAFT_36768"/>
<dbReference type="Proteomes" id="UP000001357">
    <property type="component" value="Unassembled WGS sequence"/>
</dbReference>
<name>A9UXE3_MONBE</name>
<dbReference type="AlphaFoldDB" id="A9UXE3"/>